<dbReference type="InterPro" id="IPR002213">
    <property type="entry name" value="UDP_glucos_trans"/>
</dbReference>
<dbReference type="SUPFAM" id="SSF53756">
    <property type="entry name" value="UDP-Glycosyltransferase/glycogen phosphorylase"/>
    <property type="match status" value="1"/>
</dbReference>
<comment type="similarity">
    <text evidence="1">Belongs to the UDP-glycosyltransferase family.</text>
</comment>
<dbReference type="Ensembl" id="ENSCPRT00005010290.1">
    <property type="protein sequence ID" value="ENSCPRP00005008732.1"/>
    <property type="gene ID" value="ENSCPRG00005006248.1"/>
</dbReference>
<reference evidence="4" key="2">
    <citation type="submission" date="2025-09" db="UniProtKB">
        <authorList>
            <consortium name="Ensembl"/>
        </authorList>
    </citation>
    <scope>IDENTIFICATION</scope>
</reference>
<keyword evidence="2" id="KW-0328">Glycosyltransferase</keyword>
<organism evidence="4 5">
    <name type="scientific">Crocodylus porosus</name>
    <name type="common">Saltwater crocodile</name>
    <name type="synonym">Estuarine crocodile</name>
    <dbReference type="NCBI Taxonomy" id="8502"/>
    <lineage>
        <taxon>Eukaryota</taxon>
        <taxon>Metazoa</taxon>
        <taxon>Chordata</taxon>
        <taxon>Craniata</taxon>
        <taxon>Vertebrata</taxon>
        <taxon>Euteleostomi</taxon>
        <taxon>Archelosauria</taxon>
        <taxon>Archosauria</taxon>
        <taxon>Crocodylia</taxon>
        <taxon>Longirostres</taxon>
        <taxon>Crocodylidae</taxon>
        <taxon>Crocodylus</taxon>
    </lineage>
</organism>
<accession>A0A7M4EEN8</accession>
<evidence type="ECO:0000256" key="1">
    <source>
        <dbReference type="ARBA" id="ARBA00009995"/>
    </source>
</evidence>
<evidence type="ECO:0000256" key="3">
    <source>
        <dbReference type="ARBA" id="ARBA00022679"/>
    </source>
</evidence>
<dbReference type="AlphaFoldDB" id="A0A7M4EEN8"/>
<dbReference type="Pfam" id="PF00201">
    <property type="entry name" value="UDPGT"/>
    <property type="match status" value="1"/>
</dbReference>
<evidence type="ECO:0000313" key="5">
    <source>
        <dbReference type="Proteomes" id="UP000594220"/>
    </source>
</evidence>
<dbReference type="Proteomes" id="UP000594220">
    <property type="component" value="Unplaced"/>
</dbReference>
<dbReference type="PANTHER" id="PTHR48043">
    <property type="entry name" value="EG:EG0003.4 PROTEIN-RELATED"/>
    <property type="match status" value="1"/>
</dbReference>
<name>A0A7M4EEN8_CROPO</name>
<proteinExistence type="inferred from homology"/>
<dbReference type="InterPro" id="IPR050271">
    <property type="entry name" value="UDP-glycosyltransferase"/>
</dbReference>
<evidence type="ECO:0000313" key="4">
    <source>
        <dbReference type="Ensembl" id="ENSCPRP00005008732.1"/>
    </source>
</evidence>
<evidence type="ECO:0000256" key="2">
    <source>
        <dbReference type="ARBA" id="ARBA00022676"/>
    </source>
</evidence>
<dbReference type="PANTHER" id="PTHR48043:SF140">
    <property type="entry name" value="UDP-GLUCURONOSYLTRANSFERASE 2A1"/>
    <property type="match status" value="1"/>
</dbReference>
<dbReference type="GeneTree" id="ENSGT00940000153212"/>
<dbReference type="GO" id="GO:0015020">
    <property type="term" value="F:glucuronosyltransferase activity"/>
    <property type="evidence" value="ECO:0007669"/>
    <property type="project" value="TreeGrafter"/>
</dbReference>
<reference evidence="4" key="1">
    <citation type="submission" date="2025-08" db="UniProtKB">
        <authorList>
            <consortium name="Ensembl"/>
        </authorList>
    </citation>
    <scope>IDENTIFICATION</scope>
</reference>
<keyword evidence="3" id="KW-0808">Transferase</keyword>
<keyword evidence="5" id="KW-1185">Reference proteome</keyword>
<protein>
    <submittedName>
        <fullName evidence="4">Uncharacterized protein</fullName>
    </submittedName>
</protein>
<sequence length="390" mass="42811">MQSLWVVLSITGSSIERSKRASRKQQLRRQDQPHTMFGRWVSALFLLVASCLGLGSCGKVQVWPADDSHWIDIKSFLQELTGHEGTVTSWPCFQTVDPTKPSSFSFEMIMVPIAKEEMRSLTEDFLQLHHYKMSRVSYWGYFSRLFGIASKFISRSKLICDELPGNKEWMKKLRGAAFEVVLADPIFPCSDLVAEQLSIPFIYTFCFSTSNTVERTCGGIPAPASYVPASVSGLTDHMSFMERMKSTLTCSVMFCFTRFSGENRISFTMMWLPTPGRRSSPPVLPTALAAFAGAPAYCHRTPASALLLLPCPLNRWGTRRSCSPPLAPPPNCFSPSVAPLGAPQPLASLAACPPACISATPCLSIGCICTRTLTALCLSTGSLITSCLTK</sequence>